<evidence type="ECO:0000313" key="2">
    <source>
        <dbReference type="EMBL" id="GIC86324.1"/>
    </source>
</evidence>
<dbReference type="GeneID" id="66990168"/>
<dbReference type="AlphaFoldDB" id="A0A8E0UZ98"/>
<dbReference type="RefSeq" id="XP_043143590.1">
    <property type="nucleotide sequence ID" value="XM_043287655.1"/>
</dbReference>
<evidence type="ECO:0000259" key="1">
    <source>
        <dbReference type="PROSITE" id="PS50181"/>
    </source>
</evidence>
<reference evidence="2" key="1">
    <citation type="journal article" date="2015" name="Genome Announc.">
        <title>Draft Genome Sequence of the Pathogenic Filamentous Fungus Aspergillus udagawae Strain IFM 46973T.</title>
        <authorList>
            <person name="Kusuya Y."/>
            <person name="Takahashi-Nakaguchi A."/>
            <person name="Takahashi H."/>
            <person name="Yaguchi T."/>
        </authorList>
    </citation>
    <scope>NUCLEOTIDE SEQUENCE</scope>
    <source>
        <strain evidence="2">IFM 46973</strain>
    </source>
</reference>
<sequence>MSRLLELPVEVLLIVYGSLETIKDAGRLSQCCRKLYRLFNDPKTQQRILMSIVIDNNLPLPKSPDTAWLRAHFAPDWFWKPTESQLPNNLVHTKTREFLTTTGIPAVICPINEWNSSFLKDNGNVDAELYAWDADSIFGRRWADDDSPPVNFCYCIGQLNDAMAMLDAENGMILHFDQGGYGESADRGIIADSVPSLLVLLGTVEVTVARMGKMSSNLNCVAFDKYNDMRLFVLAALREIMSEYDDCAEEGSVFWNAIFDTCVEY</sequence>
<dbReference type="InterPro" id="IPR001810">
    <property type="entry name" value="F-box_dom"/>
</dbReference>
<dbReference type="PROSITE" id="PS50181">
    <property type="entry name" value="FBOX"/>
    <property type="match status" value="1"/>
</dbReference>
<comment type="caution">
    <text evidence="2">The sequence shown here is derived from an EMBL/GenBank/DDBJ whole genome shotgun (WGS) entry which is preliminary data.</text>
</comment>
<reference evidence="2" key="2">
    <citation type="submission" date="2021-01" db="EMBL/GenBank/DDBJ databases">
        <title>Pan-genome distribution and transcriptional activeness of fungal secondary metabolism genes in Aspergillus section Fumigati.</title>
        <authorList>
            <person name="Takahashi H."/>
            <person name="Umemura M."/>
            <person name="Ninomiya A."/>
            <person name="Kusuya Y."/>
            <person name="Urayama S."/>
            <person name="Shimizu M."/>
            <person name="Watanabe A."/>
            <person name="Kamei K."/>
            <person name="Yaguchi T."/>
            <person name="Hagiwara D."/>
        </authorList>
    </citation>
    <scope>NUCLEOTIDE SEQUENCE</scope>
    <source>
        <strain evidence="2">IFM 46973</strain>
    </source>
</reference>
<proteinExistence type="predicted"/>
<feature type="domain" description="F-box" evidence="1">
    <location>
        <begin position="1"/>
        <end position="48"/>
    </location>
</feature>
<organism evidence="2 3">
    <name type="scientific">Aspergillus udagawae</name>
    <dbReference type="NCBI Taxonomy" id="91492"/>
    <lineage>
        <taxon>Eukaryota</taxon>
        <taxon>Fungi</taxon>
        <taxon>Dikarya</taxon>
        <taxon>Ascomycota</taxon>
        <taxon>Pezizomycotina</taxon>
        <taxon>Eurotiomycetes</taxon>
        <taxon>Eurotiomycetidae</taxon>
        <taxon>Eurotiales</taxon>
        <taxon>Aspergillaceae</taxon>
        <taxon>Aspergillus</taxon>
        <taxon>Aspergillus subgen. Fumigati</taxon>
    </lineage>
</organism>
<dbReference type="Pfam" id="PF12937">
    <property type="entry name" value="F-box-like"/>
    <property type="match status" value="1"/>
</dbReference>
<dbReference type="EMBL" id="BBXM02000002">
    <property type="protein sequence ID" value="GIC86324.1"/>
    <property type="molecule type" value="Genomic_DNA"/>
</dbReference>
<dbReference type="Proteomes" id="UP000036893">
    <property type="component" value="Unassembled WGS sequence"/>
</dbReference>
<evidence type="ECO:0000313" key="3">
    <source>
        <dbReference type="Proteomes" id="UP000036893"/>
    </source>
</evidence>
<name>A0A8E0UZ98_9EURO</name>
<gene>
    <name evidence="2" type="ORF">Aud_002692</name>
</gene>
<accession>A0A8E0UZ98</accession>
<protein>
    <recommendedName>
        <fullName evidence="1">F-box domain-containing protein</fullName>
    </recommendedName>
</protein>
<dbReference type="InterPro" id="IPR036047">
    <property type="entry name" value="F-box-like_dom_sf"/>
</dbReference>
<dbReference type="SUPFAM" id="SSF81383">
    <property type="entry name" value="F-box domain"/>
    <property type="match status" value="1"/>
</dbReference>